<proteinExistence type="predicted"/>
<dbReference type="Gene3D" id="3.40.50.200">
    <property type="entry name" value="Peptidase S8/S53 domain"/>
    <property type="match status" value="1"/>
</dbReference>
<evidence type="ECO:0000313" key="3">
    <source>
        <dbReference type="Proteomes" id="UP001596297"/>
    </source>
</evidence>
<accession>A0ABW1YEW5</accession>
<dbReference type="RefSeq" id="WP_380083077.1">
    <property type="nucleotide sequence ID" value="NZ_JBHSWD010000001.1"/>
</dbReference>
<name>A0ABW1YEW5_9DEIO</name>
<keyword evidence="1" id="KW-0732">Signal</keyword>
<comment type="caution">
    <text evidence="2">The sequence shown here is derived from an EMBL/GenBank/DDBJ whole genome shotgun (WGS) entry which is preliminary data.</text>
</comment>
<evidence type="ECO:0000313" key="2">
    <source>
        <dbReference type="EMBL" id="MFC6592062.1"/>
    </source>
</evidence>
<sequence length="451" mass="48388">MTKIPHLPPLLAALFLSTAAAQSQTLILPKNVPPPLSAPTKSLPLSEVFTRTAQTPNCVGNAFEMPGQAWHTDLTGGGVSLSAEGLDARPPSFEGLYGFAPSKLDNRRTDSELLVVDRFTPAPMPVLSGGGSETLNVSHGALVEAHLRALLESAGFALKRTQPLTYGRGARTVTLTRLDLAEVYATKSLLSGSQTPSDALATALATRLSAESKAIRPRDLVLNMSFALVPCQAMTVYRQTRDTWARATTPQRYNFNTFLTDVARASRMSAADVQRELTRVPEDEPLRRVLRQYAEERRGRGASLIAVASSGNFGLNYPTAPGSFPDVISAGLHTWQGKEARDGGGAIWPDAADVNVAGEWFQLSGDQLRRFCTDGGTCLTPDILTGPERYTTFAYRGTSFAAPTVSLFLALQQSPANRCFGTGGTGYAPMSKGATREKRFDFAAAWAQCEG</sequence>
<gene>
    <name evidence="2" type="ORF">ACFP81_08655</name>
</gene>
<dbReference type="InterPro" id="IPR036852">
    <property type="entry name" value="Peptidase_S8/S53_dom_sf"/>
</dbReference>
<reference evidence="3" key="1">
    <citation type="journal article" date="2019" name="Int. J. Syst. Evol. Microbiol.">
        <title>The Global Catalogue of Microorganisms (GCM) 10K type strain sequencing project: providing services to taxonomists for standard genome sequencing and annotation.</title>
        <authorList>
            <consortium name="The Broad Institute Genomics Platform"/>
            <consortium name="The Broad Institute Genome Sequencing Center for Infectious Disease"/>
            <person name="Wu L."/>
            <person name="Ma J."/>
        </authorList>
    </citation>
    <scope>NUCLEOTIDE SEQUENCE [LARGE SCALE GENOMIC DNA]</scope>
    <source>
        <strain evidence="3">CGMCC 1.15772</strain>
    </source>
</reference>
<protein>
    <recommendedName>
        <fullName evidence="4">Peptidase S8/S53 domain-containing protein</fullName>
    </recommendedName>
</protein>
<keyword evidence="3" id="KW-1185">Reference proteome</keyword>
<dbReference type="EMBL" id="JBHSWD010000001">
    <property type="protein sequence ID" value="MFC6592062.1"/>
    <property type="molecule type" value="Genomic_DNA"/>
</dbReference>
<dbReference type="Proteomes" id="UP001596297">
    <property type="component" value="Unassembled WGS sequence"/>
</dbReference>
<dbReference type="SUPFAM" id="SSF52743">
    <property type="entry name" value="Subtilisin-like"/>
    <property type="match status" value="1"/>
</dbReference>
<feature type="chain" id="PRO_5047343617" description="Peptidase S8/S53 domain-containing protein" evidence="1">
    <location>
        <begin position="22"/>
        <end position="451"/>
    </location>
</feature>
<organism evidence="2 3">
    <name type="scientific">Deinococcus lacus</name>
    <dbReference type="NCBI Taxonomy" id="392561"/>
    <lineage>
        <taxon>Bacteria</taxon>
        <taxon>Thermotogati</taxon>
        <taxon>Deinococcota</taxon>
        <taxon>Deinococci</taxon>
        <taxon>Deinococcales</taxon>
        <taxon>Deinococcaceae</taxon>
        <taxon>Deinococcus</taxon>
    </lineage>
</organism>
<feature type="signal peptide" evidence="1">
    <location>
        <begin position="1"/>
        <end position="21"/>
    </location>
</feature>
<evidence type="ECO:0000256" key="1">
    <source>
        <dbReference type="SAM" id="SignalP"/>
    </source>
</evidence>
<evidence type="ECO:0008006" key="4">
    <source>
        <dbReference type="Google" id="ProtNLM"/>
    </source>
</evidence>